<sequence length="187" mass="21218">MEESKANLSLDDNEEETIQLRVESSHRETSYANCFVEMFLTSSVVNFQAMRSMLENVLVEDGGDGSSNYENSTNVYGGRNLRRSQSIPVDQGANVGFPPKISYSLKGKSNISSIFSPTKVGELGQNNNKDKNNFDKDMAIWKNECKESFRSFSRTHIDIMMDEDSDGKNWRCTDFYGALKENLREAY</sequence>
<reference evidence="1 2" key="1">
    <citation type="journal article" date="2019" name="Genome Biol. Evol.">
        <title>Insights into the evolution of the New World diploid cottons (Gossypium, subgenus Houzingenia) based on genome sequencing.</title>
        <authorList>
            <person name="Grover C.E."/>
            <person name="Arick M.A. 2nd"/>
            <person name="Thrash A."/>
            <person name="Conover J.L."/>
            <person name="Sanders W.S."/>
            <person name="Peterson D.G."/>
            <person name="Frelichowski J.E."/>
            <person name="Scheffler J.A."/>
            <person name="Scheffler B.E."/>
            <person name="Wendel J.F."/>
        </authorList>
    </citation>
    <scope>NUCLEOTIDE SEQUENCE [LARGE SCALE GENOMIC DNA]</scope>
    <source>
        <strain evidence="1">1</strain>
        <tissue evidence="1">Leaf</tissue>
    </source>
</reference>
<comment type="caution">
    <text evidence="1">The sequence shown here is derived from an EMBL/GenBank/DDBJ whole genome shotgun (WGS) entry which is preliminary data.</text>
</comment>
<evidence type="ECO:0000313" key="2">
    <source>
        <dbReference type="Proteomes" id="UP000593576"/>
    </source>
</evidence>
<gene>
    <name evidence="1" type="ORF">Goshw_024825</name>
</gene>
<dbReference type="Proteomes" id="UP000593576">
    <property type="component" value="Unassembled WGS sequence"/>
</dbReference>
<name>A0A7J9KUQ0_GOSSC</name>
<evidence type="ECO:0000313" key="1">
    <source>
        <dbReference type="EMBL" id="MBA0850076.1"/>
    </source>
</evidence>
<accession>A0A7J9KUQ0</accession>
<proteinExistence type="predicted"/>
<organism evidence="1 2">
    <name type="scientific">Gossypium schwendimanii</name>
    <name type="common">Cotton</name>
    <dbReference type="NCBI Taxonomy" id="34291"/>
    <lineage>
        <taxon>Eukaryota</taxon>
        <taxon>Viridiplantae</taxon>
        <taxon>Streptophyta</taxon>
        <taxon>Embryophyta</taxon>
        <taxon>Tracheophyta</taxon>
        <taxon>Spermatophyta</taxon>
        <taxon>Magnoliopsida</taxon>
        <taxon>eudicotyledons</taxon>
        <taxon>Gunneridae</taxon>
        <taxon>Pentapetalae</taxon>
        <taxon>rosids</taxon>
        <taxon>malvids</taxon>
        <taxon>Malvales</taxon>
        <taxon>Malvaceae</taxon>
        <taxon>Malvoideae</taxon>
        <taxon>Gossypium</taxon>
    </lineage>
</organism>
<dbReference type="OrthoDB" id="1750221at2759"/>
<dbReference type="AlphaFoldDB" id="A0A7J9KUQ0"/>
<protein>
    <submittedName>
        <fullName evidence="1">Uncharacterized protein</fullName>
    </submittedName>
</protein>
<keyword evidence="2" id="KW-1185">Reference proteome</keyword>
<dbReference type="EMBL" id="JABFAF010000002">
    <property type="protein sequence ID" value="MBA0850076.1"/>
    <property type="molecule type" value="Genomic_DNA"/>
</dbReference>